<dbReference type="EMBL" id="SNRW01041466">
    <property type="protein sequence ID" value="KAA6337190.1"/>
    <property type="molecule type" value="Genomic_DNA"/>
</dbReference>
<accession>A0A5J4RVJ2</accession>
<name>A0A5J4RVJ2_9EUKA</name>
<evidence type="ECO:0000313" key="1">
    <source>
        <dbReference type="EMBL" id="KAA6337190.1"/>
    </source>
</evidence>
<feature type="non-terminal residue" evidence="1">
    <location>
        <position position="1"/>
    </location>
</feature>
<evidence type="ECO:0000313" key="2">
    <source>
        <dbReference type="Proteomes" id="UP000324800"/>
    </source>
</evidence>
<gene>
    <name evidence="1" type="ORF">EZS28_052813</name>
</gene>
<reference evidence="1 2" key="1">
    <citation type="submission" date="2019-03" db="EMBL/GenBank/DDBJ databases">
        <title>Single cell metagenomics reveals metabolic interactions within the superorganism composed of flagellate Streblomastix strix and complex community of Bacteroidetes bacteria on its surface.</title>
        <authorList>
            <person name="Treitli S.C."/>
            <person name="Kolisko M."/>
            <person name="Husnik F."/>
            <person name="Keeling P."/>
            <person name="Hampl V."/>
        </authorList>
    </citation>
    <scope>NUCLEOTIDE SEQUENCE [LARGE SCALE GENOMIC DNA]</scope>
    <source>
        <strain evidence="1">ST1C</strain>
    </source>
</reference>
<comment type="caution">
    <text evidence="1">The sequence shown here is derived from an EMBL/GenBank/DDBJ whole genome shotgun (WGS) entry which is preliminary data.</text>
</comment>
<sequence>ECQGNSTQGG</sequence>
<organism evidence="1 2">
    <name type="scientific">Streblomastix strix</name>
    <dbReference type="NCBI Taxonomy" id="222440"/>
    <lineage>
        <taxon>Eukaryota</taxon>
        <taxon>Metamonada</taxon>
        <taxon>Preaxostyla</taxon>
        <taxon>Oxymonadida</taxon>
        <taxon>Streblomastigidae</taxon>
        <taxon>Streblomastix</taxon>
    </lineage>
</organism>
<dbReference type="Proteomes" id="UP000324800">
    <property type="component" value="Unassembled WGS sequence"/>
</dbReference>
<proteinExistence type="predicted"/>
<protein>
    <submittedName>
        <fullName evidence="1">Uncharacterized protein</fullName>
    </submittedName>
</protein>